<keyword evidence="3" id="KW-1185">Reference proteome</keyword>
<accession>A0A4Y7KSE5</accession>
<evidence type="ECO:0000313" key="2">
    <source>
        <dbReference type="EMBL" id="RZC75280.1"/>
    </source>
</evidence>
<feature type="region of interest" description="Disordered" evidence="1">
    <location>
        <begin position="28"/>
        <end position="102"/>
    </location>
</feature>
<organism evidence="2 3">
    <name type="scientific">Papaver somniferum</name>
    <name type="common">Opium poppy</name>
    <dbReference type="NCBI Taxonomy" id="3469"/>
    <lineage>
        <taxon>Eukaryota</taxon>
        <taxon>Viridiplantae</taxon>
        <taxon>Streptophyta</taxon>
        <taxon>Embryophyta</taxon>
        <taxon>Tracheophyta</taxon>
        <taxon>Spermatophyta</taxon>
        <taxon>Magnoliopsida</taxon>
        <taxon>Ranunculales</taxon>
        <taxon>Papaveraceae</taxon>
        <taxon>Papaveroideae</taxon>
        <taxon>Papaver</taxon>
    </lineage>
</organism>
<dbReference type="Proteomes" id="UP000316621">
    <property type="component" value="Chromosome 8"/>
</dbReference>
<reference evidence="2 3" key="1">
    <citation type="journal article" date="2018" name="Science">
        <title>The opium poppy genome and morphinan production.</title>
        <authorList>
            <person name="Guo L."/>
            <person name="Winzer T."/>
            <person name="Yang X."/>
            <person name="Li Y."/>
            <person name="Ning Z."/>
            <person name="He Z."/>
            <person name="Teodor R."/>
            <person name="Lu Y."/>
            <person name="Bowser T.A."/>
            <person name="Graham I.A."/>
            <person name="Ye K."/>
        </authorList>
    </citation>
    <scope>NUCLEOTIDE SEQUENCE [LARGE SCALE GENOMIC DNA]</scope>
    <source>
        <strain evidence="3">cv. HN1</strain>
        <tissue evidence="2">Leaves</tissue>
    </source>
</reference>
<feature type="compositionally biased region" description="Low complexity" evidence="1">
    <location>
        <begin position="45"/>
        <end position="66"/>
    </location>
</feature>
<feature type="compositionally biased region" description="Low complexity" evidence="1">
    <location>
        <begin position="76"/>
        <end position="90"/>
    </location>
</feature>
<sequence length="102" mass="11265">MFTNKTTVFVIHNVHFLADLILRDKQITPKTPTSAPYPLPPPTLTPRSFTTNSINTTVNTTTPNSSPRHTQTQRFTTATTPSTPSLPAKLSPRHSHTAVEDE</sequence>
<gene>
    <name evidence="2" type="ORF">C5167_050765</name>
</gene>
<name>A0A4Y7KSE5_PAPSO</name>
<dbReference type="Gramene" id="RZC75280">
    <property type="protein sequence ID" value="RZC75280"/>
    <property type="gene ID" value="C5167_050765"/>
</dbReference>
<protein>
    <submittedName>
        <fullName evidence="2">Uncharacterized protein</fullName>
    </submittedName>
</protein>
<feature type="compositionally biased region" description="Pro residues" evidence="1">
    <location>
        <begin position="35"/>
        <end position="44"/>
    </location>
</feature>
<evidence type="ECO:0000313" key="3">
    <source>
        <dbReference type="Proteomes" id="UP000316621"/>
    </source>
</evidence>
<proteinExistence type="predicted"/>
<evidence type="ECO:0000256" key="1">
    <source>
        <dbReference type="SAM" id="MobiDB-lite"/>
    </source>
</evidence>
<dbReference type="EMBL" id="CM010722">
    <property type="protein sequence ID" value="RZC75280.1"/>
    <property type="molecule type" value="Genomic_DNA"/>
</dbReference>
<dbReference type="AlphaFoldDB" id="A0A4Y7KSE5"/>